<proteinExistence type="predicted"/>
<dbReference type="Proteomes" id="UP000178893">
    <property type="component" value="Unassembled WGS sequence"/>
</dbReference>
<gene>
    <name evidence="1" type="ORF">A2V72_01885</name>
</gene>
<evidence type="ECO:0008006" key="3">
    <source>
        <dbReference type="Google" id="ProtNLM"/>
    </source>
</evidence>
<evidence type="ECO:0000313" key="2">
    <source>
        <dbReference type="Proteomes" id="UP000178893"/>
    </source>
</evidence>
<organism evidence="1 2">
    <name type="scientific">Candidatus Nealsonbacteria bacterium RBG_13_37_56</name>
    <dbReference type="NCBI Taxonomy" id="1801661"/>
    <lineage>
        <taxon>Bacteria</taxon>
        <taxon>Candidatus Nealsoniibacteriota</taxon>
    </lineage>
</organism>
<protein>
    <recommendedName>
        <fullName evidence="3">Peptidoglycan binding-like domain-containing protein</fullName>
    </recommendedName>
</protein>
<dbReference type="AlphaFoldDB" id="A0A1G2DWL1"/>
<dbReference type="InterPro" id="IPR036366">
    <property type="entry name" value="PGBDSf"/>
</dbReference>
<name>A0A1G2DWL1_9BACT</name>
<sequence length="586" mass="66885">MKKIFFTILIVGFLTVAIDVRAASIGDSRVFNVDTYYDVISRNELTGILQEISAKAYFYADKNWWETLDFSGQSRVRTALDSLSDEFDERIYPVLTQTFGLEWSPGIDKDYRIVILIHPMKEGSGGYFNGGDEYSKLENPRSNEKEMLYLNSDYIESSLAKSFLAHEFVHLISFNQKERIEKVSEEIWLNEARAEYAPTLLGYDNYYEISNLKERVKIFLKNPSDSITEWNYDRLDYGALNLFTQYLVDHYGSGILSQSLKTDKTGIESINYVLKENKIDKDFSQIFTDWTIAALVNDCSLGKYYCYKNENLKNLEITPSLNFLPINGKSTLGVSQTSKNWAGNWFKFIGGSGTLKIEFIGNPDNLFKIPYLVKDYFDNYSVNFLQLNQEQRGEVFISGLGTTVNSVIIIPSIQTKTSGFSNTDPAVSYFWSVSVLGEEEEKTIPKYLEKPIVQMSKNEIMAKITEIEALLSQLKVQLNVINIPINIPDTNFPDINGASCNNFNEDLSYGLRNDNRVKCLQEFLKNQGPDIYPEGLVTGNFLSLTKTAIIRFQEKYASEILTPLSLFRGTGFVGLRTRDKINQLLR</sequence>
<dbReference type="Gene3D" id="1.10.101.10">
    <property type="entry name" value="PGBD-like superfamily/PGBD"/>
    <property type="match status" value="1"/>
</dbReference>
<reference evidence="1 2" key="1">
    <citation type="journal article" date="2016" name="Nat. Commun.">
        <title>Thousands of microbial genomes shed light on interconnected biogeochemical processes in an aquifer system.</title>
        <authorList>
            <person name="Anantharaman K."/>
            <person name="Brown C.T."/>
            <person name="Hug L.A."/>
            <person name="Sharon I."/>
            <person name="Castelle C.J."/>
            <person name="Probst A.J."/>
            <person name="Thomas B.C."/>
            <person name="Singh A."/>
            <person name="Wilkins M.J."/>
            <person name="Karaoz U."/>
            <person name="Brodie E.L."/>
            <person name="Williams K.H."/>
            <person name="Hubbard S.S."/>
            <person name="Banfield J.F."/>
        </authorList>
    </citation>
    <scope>NUCLEOTIDE SEQUENCE [LARGE SCALE GENOMIC DNA]</scope>
</reference>
<comment type="caution">
    <text evidence="1">The sequence shown here is derived from an EMBL/GenBank/DDBJ whole genome shotgun (WGS) entry which is preliminary data.</text>
</comment>
<accession>A0A1G2DWL1</accession>
<dbReference type="EMBL" id="MHLW01000026">
    <property type="protein sequence ID" value="OGZ17772.1"/>
    <property type="molecule type" value="Genomic_DNA"/>
</dbReference>
<evidence type="ECO:0000313" key="1">
    <source>
        <dbReference type="EMBL" id="OGZ17772.1"/>
    </source>
</evidence>